<protein>
    <recommendedName>
        <fullName evidence="1">Protein kinase domain-containing protein</fullName>
    </recommendedName>
</protein>
<dbReference type="InterPro" id="IPR011009">
    <property type="entry name" value="Kinase-like_dom_sf"/>
</dbReference>
<dbReference type="SUPFAM" id="SSF56112">
    <property type="entry name" value="Protein kinase-like (PK-like)"/>
    <property type="match status" value="1"/>
</dbReference>
<proteinExistence type="predicted"/>
<dbReference type="InterPro" id="IPR000719">
    <property type="entry name" value="Prot_kinase_dom"/>
</dbReference>
<comment type="caution">
    <text evidence="2">The sequence shown here is derived from an EMBL/GenBank/DDBJ whole genome shotgun (WGS) entry which is preliminary data.</text>
</comment>
<dbReference type="AlphaFoldDB" id="A0A2N0QYA1"/>
<name>A0A2N0QYA1_9GLOM</name>
<feature type="domain" description="Protein kinase" evidence="1">
    <location>
        <begin position="1"/>
        <end position="97"/>
    </location>
</feature>
<dbReference type="GO" id="GO:0005524">
    <property type="term" value="F:ATP binding"/>
    <property type="evidence" value="ECO:0007669"/>
    <property type="project" value="InterPro"/>
</dbReference>
<dbReference type="EMBL" id="LLXH01002309">
    <property type="protein sequence ID" value="PKC56039.1"/>
    <property type="molecule type" value="Genomic_DNA"/>
</dbReference>
<accession>A0A2N0QYA1</accession>
<dbReference type="GO" id="GO:0004672">
    <property type="term" value="F:protein kinase activity"/>
    <property type="evidence" value="ECO:0007669"/>
    <property type="project" value="InterPro"/>
</dbReference>
<evidence type="ECO:0000259" key="1">
    <source>
        <dbReference type="PROSITE" id="PS50011"/>
    </source>
</evidence>
<feature type="non-terminal residue" evidence="2">
    <location>
        <position position="1"/>
    </location>
</feature>
<dbReference type="Gene3D" id="1.10.510.10">
    <property type="entry name" value="Transferase(Phosphotransferase) domain 1"/>
    <property type="match status" value="1"/>
</dbReference>
<gene>
    <name evidence="2" type="ORF">RhiirA1_474611</name>
</gene>
<evidence type="ECO:0000313" key="2">
    <source>
        <dbReference type="EMBL" id="PKC56039.1"/>
    </source>
</evidence>
<sequence>LKSFYNLNKITLKEIVHELILQRDVDFHGNIIRFYGITKFESGIESIVNTTKNYLMVMEYADNGTLRDYLKNNFHRLTWDDKYSLAYQLACSVLCLH</sequence>
<reference evidence="2 3" key="1">
    <citation type="submission" date="2017-10" db="EMBL/GenBank/DDBJ databases">
        <title>Extensive intraspecific genome diversity in a model arbuscular mycorrhizal fungus.</title>
        <authorList>
            <person name="Chen E.C.H."/>
            <person name="Morin E."/>
            <person name="Baudet D."/>
            <person name="Noel J."/>
            <person name="Ndikumana S."/>
            <person name="Charron P."/>
            <person name="St-Onge C."/>
            <person name="Giorgi J."/>
            <person name="Grigoriev I.V."/>
            <person name="Roux C."/>
            <person name="Martin F.M."/>
            <person name="Corradi N."/>
        </authorList>
    </citation>
    <scope>NUCLEOTIDE SEQUENCE [LARGE SCALE GENOMIC DNA]</scope>
    <source>
        <strain evidence="2 3">A1</strain>
    </source>
</reference>
<reference evidence="2 3" key="2">
    <citation type="submission" date="2017-10" db="EMBL/GenBank/DDBJ databases">
        <title>Genome analyses suggest a sexual origin of heterokaryosis in a supposedly ancient asexual fungus.</title>
        <authorList>
            <person name="Corradi N."/>
            <person name="Sedzielewska K."/>
            <person name="Noel J."/>
            <person name="Charron P."/>
            <person name="Farinelli L."/>
            <person name="Marton T."/>
            <person name="Kruger M."/>
            <person name="Pelin A."/>
            <person name="Brachmann A."/>
            <person name="Corradi N."/>
        </authorList>
    </citation>
    <scope>NUCLEOTIDE SEQUENCE [LARGE SCALE GENOMIC DNA]</scope>
    <source>
        <strain evidence="2 3">A1</strain>
    </source>
</reference>
<dbReference type="Pfam" id="PF07714">
    <property type="entry name" value="PK_Tyr_Ser-Thr"/>
    <property type="match status" value="1"/>
</dbReference>
<dbReference type="Proteomes" id="UP000232688">
    <property type="component" value="Unassembled WGS sequence"/>
</dbReference>
<dbReference type="VEuPathDB" id="FungiDB:RhiirA1_474611"/>
<dbReference type="PROSITE" id="PS50011">
    <property type="entry name" value="PROTEIN_KINASE_DOM"/>
    <property type="match status" value="1"/>
</dbReference>
<evidence type="ECO:0000313" key="3">
    <source>
        <dbReference type="Proteomes" id="UP000232688"/>
    </source>
</evidence>
<organism evidence="2 3">
    <name type="scientific">Rhizophagus irregularis</name>
    <dbReference type="NCBI Taxonomy" id="588596"/>
    <lineage>
        <taxon>Eukaryota</taxon>
        <taxon>Fungi</taxon>
        <taxon>Fungi incertae sedis</taxon>
        <taxon>Mucoromycota</taxon>
        <taxon>Glomeromycotina</taxon>
        <taxon>Glomeromycetes</taxon>
        <taxon>Glomerales</taxon>
        <taxon>Glomeraceae</taxon>
        <taxon>Rhizophagus</taxon>
    </lineage>
</organism>
<dbReference type="InterPro" id="IPR001245">
    <property type="entry name" value="Ser-Thr/Tyr_kinase_cat_dom"/>
</dbReference>